<reference evidence="3" key="1">
    <citation type="journal article" date="2017" name="Nat. Ecol. Evol.">
        <title>Genome expansion and lineage-specific genetic innovations in the forest pathogenic fungi Armillaria.</title>
        <authorList>
            <person name="Sipos G."/>
            <person name="Prasanna A.N."/>
            <person name="Walter M.C."/>
            <person name="O'Connor E."/>
            <person name="Balint B."/>
            <person name="Krizsan K."/>
            <person name="Kiss B."/>
            <person name="Hess J."/>
            <person name="Varga T."/>
            <person name="Slot J."/>
            <person name="Riley R."/>
            <person name="Boka B."/>
            <person name="Rigling D."/>
            <person name="Barry K."/>
            <person name="Lee J."/>
            <person name="Mihaltcheva S."/>
            <person name="LaButti K."/>
            <person name="Lipzen A."/>
            <person name="Waldron R."/>
            <person name="Moloney N.M."/>
            <person name="Sperisen C."/>
            <person name="Kredics L."/>
            <person name="Vagvoelgyi C."/>
            <person name="Patrignani A."/>
            <person name="Fitzpatrick D."/>
            <person name="Nagy I."/>
            <person name="Doyle S."/>
            <person name="Anderson J.B."/>
            <person name="Grigoriev I.V."/>
            <person name="Gueldener U."/>
            <person name="Muensterkoetter M."/>
            <person name="Nagy L.G."/>
        </authorList>
    </citation>
    <scope>NUCLEOTIDE SEQUENCE [LARGE SCALE GENOMIC DNA]</scope>
    <source>
        <strain evidence="3">28-4</strain>
    </source>
</reference>
<accession>A0A2H3B3S0</accession>
<gene>
    <name evidence="2" type="ORF">ARMSODRAFT_1073428</name>
</gene>
<evidence type="ECO:0000313" key="3">
    <source>
        <dbReference type="Proteomes" id="UP000218334"/>
    </source>
</evidence>
<dbReference type="Proteomes" id="UP000218334">
    <property type="component" value="Unassembled WGS sequence"/>
</dbReference>
<protein>
    <submittedName>
        <fullName evidence="2">Uncharacterized protein</fullName>
    </submittedName>
</protein>
<dbReference type="EMBL" id="KZ293509">
    <property type="protein sequence ID" value="PBK59247.1"/>
    <property type="molecule type" value="Genomic_DNA"/>
</dbReference>
<feature type="compositionally biased region" description="Basic and acidic residues" evidence="1">
    <location>
        <begin position="35"/>
        <end position="48"/>
    </location>
</feature>
<dbReference type="AlphaFoldDB" id="A0A2H3B3S0"/>
<organism evidence="2 3">
    <name type="scientific">Armillaria solidipes</name>
    <dbReference type="NCBI Taxonomy" id="1076256"/>
    <lineage>
        <taxon>Eukaryota</taxon>
        <taxon>Fungi</taxon>
        <taxon>Dikarya</taxon>
        <taxon>Basidiomycota</taxon>
        <taxon>Agaricomycotina</taxon>
        <taxon>Agaricomycetes</taxon>
        <taxon>Agaricomycetidae</taxon>
        <taxon>Agaricales</taxon>
        <taxon>Marasmiineae</taxon>
        <taxon>Physalacriaceae</taxon>
        <taxon>Armillaria</taxon>
    </lineage>
</organism>
<feature type="region of interest" description="Disordered" evidence="1">
    <location>
        <begin position="1"/>
        <end position="84"/>
    </location>
</feature>
<evidence type="ECO:0000256" key="1">
    <source>
        <dbReference type="SAM" id="MobiDB-lite"/>
    </source>
</evidence>
<proteinExistence type="predicted"/>
<sequence>YSLPTSSSSVEVESRSSEDGSLPVEVESPPEDDEPPPKDDESPPRDDESPPGDDESPPRDDESPPIEGSLLEGSSPRGGSESSPLPGWHSQVYFCFPPSAPFPPPPIVSDFGPESEELLEPLSRRLIEVESNPLPPRLLPFAGLQVHVSVVCDEESDMSMLGSESPPKPGLEPPPPVAPVLLLPLPVLGVGVSRAAMLLAFSMAGMALAAARLSAMARKEIEMGCMMEKEVARGVMKKSALFVYPWPAGKR</sequence>
<feature type="non-terminal residue" evidence="2">
    <location>
        <position position="1"/>
    </location>
</feature>
<evidence type="ECO:0000313" key="2">
    <source>
        <dbReference type="EMBL" id="PBK59247.1"/>
    </source>
</evidence>
<feature type="compositionally biased region" description="Low complexity" evidence="1">
    <location>
        <begin position="1"/>
        <end position="11"/>
    </location>
</feature>
<name>A0A2H3B3S0_9AGAR</name>
<keyword evidence="3" id="KW-1185">Reference proteome</keyword>
<feature type="compositionally biased region" description="Low complexity" evidence="1">
    <location>
        <begin position="65"/>
        <end position="84"/>
    </location>
</feature>